<keyword evidence="3" id="KW-0378">Hydrolase</keyword>
<evidence type="ECO:0000256" key="5">
    <source>
        <dbReference type="ARBA" id="ARBA00023295"/>
    </source>
</evidence>
<dbReference type="EMBL" id="OV725077">
    <property type="protein sequence ID" value="CAH1392477.1"/>
    <property type="molecule type" value="Genomic_DNA"/>
</dbReference>
<organism evidence="8 9">
    <name type="scientific">Nezara viridula</name>
    <name type="common">Southern green stink bug</name>
    <name type="synonym">Cimex viridulus</name>
    <dbReference type="NCBI Taxonomy" id="85310"/>
    <lineage>
        <taxon>Eukaryota</taxon>
        <taxon>Metazoa</taxon>
        <taxon>Ecdysozoa</taxon>
        <taxon>Arthropoda</taxon>
        <taxon>Hexapoda</taxon>
        <taxon>Insecta</taxon>
        <taxon>Pterygota</taxon>
        <taxon>Neoptera</taxon>
        <taxon>Paraneoptera</taxon>
        <taxon>Hemiptera</taxon>
        <taxon>Heteroptera</taxon>
        <taxon>Panheteroptera</taxon>
        <taxon>Pentatomomorpha</taxon>
        <taxon>Pentatomoidea</taxon>
        <taxon>Pentatomidae</taxon>
        <taxon>Pentatominae</taxon>
        <taxon>Nezara</taxon>
    </lineage>
</organism>
<name>A0A9P0H3X6_NEZVI</name>
<dbReference type="GO" id="GO:0005975">
    <property type="term" value="P:carbohydrate metabolic process"/>
    <property type="evidence" value="ECO:0007669"/>
    <property type="project" value="InterPro"/>
</dbReference>
<proteinExistence type="inferred from homology"/>
<evidence type="ECO:0000256" key="4">
    <source>
        <dbReference type="ARBA" id="ARBA00023180"/>
    </source>
</evidence>
<dbReference type="Gene3D" id="3.20.20.80">
    <property type="entry name" value="Glycosidases"/>
    <property type="match status" value="1"/>
</dbReference>
<dbReference type="OrthoDB" id="65569at2759"/>
<dbReference type="Proteomes" id="UP001152798">
    <property type="component" value="Chromosome 1"/>
</dbReference>
<dbReference type="InterPro" id="IPR017853">
    <property type="entry name" value="GH"/>
</dbReference>
<dbReference type="GO" id="GO:0008422">
    <property type="term" value="F:beta-glucosidase activity"/>
    <property type="evidence" value="ECO:0007669"/>
    <property type="project" value="TreeGrafter"/>
</dbReference>
<dbReference type="FunFam" id="3.20.20.80:FF:000013">
    <property type="entry name" value="lactase-phlorizin hydrolase"/>
    <property type="match status" value="1"/>
</dbReference>
<dbReference type="PANTHER" id="PTHR10353">
    <property type="entry name" value="GLYCOSYL HYDROLASE"/>
    <property type="match status" value="1"/>
</dbReference>
<gene>
    <name evidence="8" type="ORF">NEZAVI_LOCUS3287</name>
</gene>
<keyword evidence="4" id="KW-0325">Glycoprotein</keyword>
<dbReference type="InterPro" id="IPR033132">
    <property type="entry name" value="GH_1_N_CS"/>
</dbReference>
<sequence length="504" mass="58358">MITMDDSSMSLLRVSIFLLFSKCVLSEPFKIYTNDVEDLRASSFPKRFIFGTGSSAYQVEGAWNEGGKGESIWDRIIHTTPSYIQDNSSADVACDSYHRYKEDIKLIKKTGFSMYRISISWPRVLPNGTNDYINSEGLQHYRNVLNELARYNIEPMVTLYHWDLPQALQDMGGWMNETIVEHFQNYARVIFETLGNQVKWWGTINEPKQIARGYSSHNYAPSLGLNGVGDYIAGHNILKAHAKVYRMYEKEFKPTQKGKISLGLSGNFLLPKTDSEEDARAAEQGMQFSLGWFGHPVYSSTGDYPPVMRDIIDRNSLREGRNQSRLPYFTLEEIEEIKGSYDYFSCNHYTTFLGTFGESGLDPSNERDRNVLLDVNPKWPASNCTWLKVYPEGFRKMISWIKAHYGEHIPIAITENGYCDDERLNDFGRVSYYDSYLKELLKAIVEDGANVVAYLAWSFLDNFEWRGGYMRRFGLYHVNFSDPQRPRKRKLSAEYWERFLLQRA</sequence>
<keyword evidence="9" id="KW-1185">Reference proteome</keyword>
<evidence type="ECO:0000313" key="9">
    <source>
        <dbReference type="Proteomes" id="UP001152798"/>
    </source>
</evidence>
<keyword evidence="7" id="KW-0732">Signal</keyword>
<dbReference type="PROSITE" id="PS00653">
    <property type="entry name" value="GLYCOSYL_HYDROL_F1_2"/>
    <property type="match status" value="1"/>
</dbReference>
<evidence type="ECO:0000256" key="2">
    <source>
        <dbReference type="ARBA" id="ARBA00011738"/>
    </source>
</evidence>
<feature type="chain" id="PRO_5040268079" evidence="7">
    <location>
        <begin position="27"/>
        <end position="504"/>
    </location>
</feature>
<evidence type="ECO:0000256" key="3">
    <source>
        <dbReference type="ARBA" id="ARBA00022801"/>
    </source>
</evidence>
<evidence type="ECO:0000313" key="8">
    <source>
        <dbReference type="EMBL" id="CAH1392477.1"/>
    </source>
</evidence>
<protein>
    <submittedName>
        <fullName evidence="8">Uncharacterized protein</fullName>
    </submittedName>
</protein>
<dbReference type="PRINTS" id="PR00131">
    <property type="entry name" value="GLHYDRLASE1"/>
</dbReference>
<dbReference type="Pfam" id="PF00232">
    <property type="entry name" value="Glyco_hydro_1"/>
    <property type="match status" value="1"/>
</dbReference>
<reference evidence="8" key="1">
    <citation type="submission" date="2022-01" db="EMBL/GenBank/DDBJ databases">
        <authorList>
            <person name="King R."/>
        </authorList>
    </citation>
    <scope>NUCLEOTIDE SEQUENCE</scope>
</reference>
<evidence type="ECO:0000256" key="7">
    <source>
        <dbReference type="SAM" id="SignalP"/>
    </source>
</evidence>
<dbReference type="InterPro" id="IPR001360">
    <property type="entry name" value="Glyco_hydro_1"/>
</dbReference>
<keyword evidence="5" id="KW-0326">Glycosidase</keyword>
<dbReference type="SUPFAM" id="SSF51445">
    <property type="entry name" value="(Trans)glycosidases"/>
    <property type="match status" value="1"/>
</dbReference>
<comment type="similarity">
    <text evidence="1 6">Belongs to the glycosyl hydrolase 1 family.</text>
</comment>
<dbReference type="AlphaFoldDB" id="A0A9P0H3X6"/>
<dbReference type="PANTHER" id="PTHR10353:SF36">
    <property type="entry name" value="LP05116P"/>
    <property type="match status" value="1"/>
</dbReference>
<comment type="subunit">
    <text evidence="2">Homodimer.</text>
</comment>
<feature type="signal peptide" evidence="7">
    <location>
        <begin position="1"/>
        <end position="26"/>
    </location>
</feature>
<evidence type="ECO:0000256" key="6">
    <source>
        <dbReference type="RuleBase" id="RU003690"/>
    </source>
</evidence>
<accession>A0A9P0H3X6</accession>
<evidence type="ECO:0000256" key="1">
    <source>
        <dbReference type="ARBA" id="ARBA00010838"/>
    </source>
</evidence>